<dbReference type="eggNOG" id="ENOG502S14F">
    <property type="taxonomic scope" value="Eukaryota"/>
</dbReference>
<sequence>MEYESLSELPPLPQELESMEYSYSTHFPYAINPLESLPPFPSSDFAPYYGGFTFSDQHGLLHLQEHVAADSLFLDSSLSLLTESTRLEKFFSDDEPFLHLPHLKSFEKTTTTAVADDTKPPFLSLAPPLPDEKLRRRRSVVKRTFTISPSPQSSYSKSRSPATSSSSFSQSTYGGDRRRRVSDKIRSLEKLMPWESKMSLAKILDEAHKYVKFLQSQIASLRWMPLESVYCTAAGEVGEEVGGGGVTDPLKSLTRQQILQVLANSPGARTQLYTRGVCVFSYEQLLSVEMMAQSARNL</sequence>
<keyword evidence="3" id="KW-0238">DNA-binding</keyword>
<reference evidence="8 9" key="1">
    <citation type="journal article" date="2013" name="Front. Plant Sci.">
        <title>The Reference Genome of the Halophytic Plant Eutrema salsugineum.</title>
        <authorList>
            <person name="Yang R."/>
            <person name="Jarvis D.E."/>
            <person name="Chen H."/>
            <person name="Beilstein M.A."/>
            <person name="Grimwood J."/>
            <person name="Jenkins J."/>
            <person name="Shu S."/>
            <person name="Prochnik S."/>
            <person name="Xin M."/>
            <person name="Ma C."/>
            <person name="Schmutz J."/>
            <person name="Wing R.A."/>
            <person name="Mitchell-Olds T."/>
            <person name="Schumaker K.S."/>
            <person name="Wang X."/>
        </authorList>
    </citation>
    <scope>NUCLEOTIDE SEQUENCE [LARGE SCALE GENOMIC DNA]</scope>
</reference>
<feature type="domain" description="BHLH" evidence="7">
    <location>
        <begin position="165"/>
        <end position="214"/>
    </location>
</feature>
<dbReference type="KEGG" id="eus:EUTSA_v10021235mg"/>
<evidence type="ECO:0000259" key="7">
    <source>
        <dbReference type="PROSITE" id="PS50888"/>
    </source>
</evidence>
<dbReference type="PANTHER" id="PTHR45914:SF24">
    <property type="entry name" value="BHLH DOMAIN-CONTAINING PROTEIN"/>
    <property type="match status" value="1"/>
</dbReference>
<dbReference type="InterPro" id="IPR045239">
    <property type="entry name" value="bHLH95_bHLH"/>
</dbReference>
<evidence type="ECO:0000256" key="5">
    <source>
        <dbReference type="ARBA" id="ARBA00023242"/>
    </source>
</evidence>
<dbReference type="InterPro" id="IPR036638">
    <property type="entry name" value="HLH_DNA-bd_sf"/>
</dbReference>
<dbReference type="EMBL" id="KI517408">
    <property type="protein sequence ID" value="ESQ47665.1"/>
    <property type="molecule type" value="Genomic_DNA"/>
</dbReference>
<protein>
    <recommendedName>
        <fullName evidence="7">BHLH domain-containing protein</fullName>
    </recommendedName>
</protein>
<proteinExistence type="predicted"/>
<dbReference type="Gramene" id="ESQ47665">
    <property type="protein sequence ID" value="ESQ47665"/>
    <property type="gene ID" value="EUTSA_v10021235mg"/>
</dbReference>
<feature type="compositionally biased region" description="Low complexity" evidence="6">
    <location>
        <begin position="148"/>
        <end position="171"/>
    </location>
</feature>
<evidence type="ECO:0000256" key="6">
    <source>
        <dbReference type="SAM" id="MobiDB-lite"/>
    </source>
</evidence>
<dbReference type="CDD" id="cd11393">
    <property type="entry name" value="bHLH_AtbHLH_like"/>
    <property type="match status" value="1"/>
</dbReference>
<dbReference type="Gene3D" id="4.10.280.10">
    <property type="entry name" value="Helix-loop-helix DNA-binding domain"/>
    <property type="match status" value="1"/>
</dbReference>
<dbReference type="GO" id="GO:0003700">
    <property type="term" value="F:DNA-binding transcription factor activity"/>
    <property type="evidence" value="ECO:0007669"/>
    <property type="project" value="InterPro"/>
</dbReference>
<evidence type="ECO:0000256" key="2">
    <source>
        <dbReference type="ARBA" id="ARBA00023015"/>
    </source>
</evidence>
<keyword evidence="9" id="KW-1185">Reference proteome</keyword>
<evidence type="ECO:0000256" key="3">
    <source>
        <dbReference type="ARBA" id="ARBA00023125"/>
    </source>
</evidence>
<evidence type="ECO:0000313" key="8">
    <source>
        <dbReference type="EMBL" id="ESQ47665.1"/>
    </source>
</evidence>
<dbReference type="GO" id="GO:0005634">
    <property type="term" value="C:nucleus"/>
    <property type="evidence" value="ECO:0007669"/>
    <property type="project" value="UniProtKB-SubCell"/>
</dbReference>
<gene>
    <name evidence="8" type="ORF">EUTSA_v10021235mg</name>
</gene>
<dbReference type="PANTHER" id="PTHR45914">
    <property type="entry name" value="TRANSCRIPTION FACTOR HEC3-RELATED"/>
    <property type="match status" value="1"/>
</dbReference>
<keyword evidence="4" id="KW-0804">Transcription</keyword>
<dbReference type="AlphaFoldDB" id="V4LB63"/>
<dbReference type="InterPro" id="IPR045843">
    <property type="entry name" value="IND-like"/>
</dbReference>
<evidence type="ECO:0000256" key="1">
    <source>
        <dbReference type="ARBA" id="ARBA00004123"/>
    </source>
</evidence>
<dbReference type="PROSITE" id="PS50888">
    <property type="entry name" value="BHLH"/>
    <property type="match status" value="1"/>
</dbReference>
<evidence type="ECO:0000313" key="9">
    <source>
        <dbReference type="Proteomes" id="UP000030689"/>
    </source>
</evidence>
<feature type="region of interest" description="Disordered" evidence="6">
    <location>
        <begin position="147"/>
        <end position="181"/>
    </location>
</feature>
<dbReference type="GO" id="GO:0003677">
    <property type="term" value="F:DNA binding"/>
    <property type="evidence" value="ECO:0007669"/>
    <property type="project" value="UniProtKB-KW"/>
</dbReference>
<evidence type="ECO:0000256" key="4">
    <source>
        <dbReference type="ARBA" id="ARBA00023163"/>
    </source>
</evidence>
<keyword evidence="2" id="KW-0805">Transcription regulation</keyword>
<name>V4LB63_EUTSA</name>
<dbReference type="OrthoDB" id="1610519at2759"/>
<dbReference type="InterPro" id="IPR011598">
    <property type="entry name" value="bHLH_dom"/>
</dbReference>
<dbReference type="GO" id="GO:0046983">
    <property type="term" value="F:protein dimerization activity"/>
    <property type="evidence" value="ECO:0007669"/>
    <property type="project" value="InterPro"/>
</dbReference>
<dbReference type="OMA" id="PASQYVH"/>
<dbReference type="Proteomes" id="UP000030689">
    <property type="component" value="Unassembled WGS sequence"/>
</dbReference>
<dbReference type="SUPFAM" id="SSF47459">
    <property type="entry name" value="HLH, helix-loop-helix DNA-binding domain"/>
    <property type="match status" value="1"/>
</dbReference>
<keyword evidence="5" id="KW-0539">Nucleus</keyword>
<dbReference type="Pfam" id="PF00010">
    <property type="entry name" value="HLH"/>
    <property type="match status" value="1"/>
</dbReference>
<dbReference type="STRING" id="72664.V4LB63"/>
<accession>V4LB63</accession>
<organism evidence="8 9">
    <name type="scientific">Eutrema salsugineum</name>
    <name type="common">Saltwater cress</name>
    <name type="synonym">Sisymbrium salsugineum</name>
    <dbReference type="NCBI Taxonomy" id="72664"/>
    <lineage>
        <taxon>Eukaryota</taxon>
        <taxon>Viridiplantae</taxon>
        <taxon>Streptophyta</taxon>
        <taxon>Embryophyta</taxon>
        <taxon>Tracheophyta</taxon>
        <taxon>Spermatophyta</taxon>
        <taxon>Magnoliopsida</taxon>
        <taxon>eudicotyledons</taxon>
        <taxon>Gunneridae</taxon>
        <taxon>Pentapetalae</taxon>
        <taxon>rosids</taxon>
        <taxon>malvids</taxon>
        <taxon>Brassicales</taxon>
        <taxon>Brassicaceae</taxon>
        <taxon>Eutremeae</taxon>
        <taxon>Eutrema</taxon>
    </lineage>
</organism>
<comment type="subcellular location">
    <subcellularLocation>
        <location evidence="1">Nucleus</location>
    </subcellularLocation>
</comment>